<dbReference type="GO" id="GO:0008765">
    <property type="term" value="F:UDP-N-acetylmuramoylalanyl-D-glutamate-2,6-diaminopimelate ligase activity"/>
    <property type="evidence" value="ECO:0007669"/>
    <property type="project" value="UniProtKB-UniRule"/>
</dbReference>
<dbReference type="NCBIfam" id="NF001126">
    <property type="entry name" value="PRK00139.1-4"/>
    <property type="match status" value="1"/>
</dbReference>
<evidence type="ECO:0000256" key="2">
    <source>
        <dbReference type="ARBA" id="ARBA00022618"/>
    </source>
</evidence>
<comment type="function">
    <text evidence="7">Catalyzes the addition of meso-diaminopimelic acid to the nucleotide precursor UDP-N-acetylmuramoyl-L-alanyl-D-glutamate (UMAG) in the biosynthesis of bacterial cell-wall peptidoglycan.</text>
</comment>
<feature type="binding site" evidence="7">
    <location>
        <begin position="435"/>
        <end position="438"/>
    </location>
    <ligand>
        <name>meso-2,6-diaminopimelate</name>
        <dbReference type="ChEBI" id="CHEBI:57791"/>
    </ligand>
</feature>
<dbReference type="GO" id="GO:0000287">
    <property type="term" value="F:magnesium ion binding"/>
    <property type="evidence" value="ECO:0007669"/>
    <property type="project" value="UniProtKB-UniRule"/>
</dbReference>
<feature type="binding site" evidence="7">
    <location>
        <position position="199"/>
    </location>
    <ligand>
        <name>UDP-N-acetyl-alpha-D-muramoyl-L-alanyl-D-glutamate</name>
        <dbReference type="ChEBI" id="CHEBI:83900"/>
    </ligand>
</feature>
<comment type="cofactor">
    <cofactor evidence="7">
        <name>Mg(2+)</name>
        <dbReference type="ChEBI" id="CHEBI:18420"/>
    </cofactor>
</comment>
<feature type="binding site" evidence="7">
    <location>
        <position position="205"/>
    </location>
    <ligand>
        <name>UDP-N-acetyl-alpha-D-muramoyl-L-alanyl-D-glutamate</name>
        <dbReference type="ChEBI" id="CHEBI:83900"/>
    </ligand>
</feature>
<dbReference type="Gene3D" id="3.90.190.20">
    <property type="entry name" value="Mur ligase, C-terminal domain"/>
    <property type="match status" value="1"/>
</dbReference>
<evidence type="ECO:0000256" key="7">
    <source>
        <dbReference type="HAMAP-Rule" id="MF_00208"/>
    </source>
</evidence>
<dbReference type="STRING" id="64971.SAMN05421831_101295"/>
<evidence type="ECO:0000313" key="13">
    <source>
        <dbReference type="Proteomes" id="UP000242999"/>
    </source>
</evidence>
<feature type="binding site" evidence="7">
    <location>
        <begin position="130"/>
        <end position="136"/>
    </location>
    <ligand>
        <name>ATP</name>
        <dbReference type="ChEBI" id="CHEBI:30616"/>
    </ligand>
</feature>
<dbReference type="Pfam" id="PF01225">
    <property type="entry name" value="Mur_ligase"/>
    <property type="match status" value="1"/>
</dbReference>
<evidence type="ECO:0000256" key="5">
    <source>
        <dbReference type="ARBA" id="ARBA00023306"/>
    </source>
</evidence>
<dbReference type="InterPro" id="IPR035911">
    <property type="entry name" value="MurE/MurF_N"/>
</dbReference>
<dbReference type="Proteomes" id="UP000242999">
    <property type="component" value="Unassembled WGS sequence"/>
</dbReference>
<dbReference type="PANTHER" id="PTHR23135:SF4">
    <property type="entry name" value="UDP-N-ACETYLMURAMOYL-L-ALANYL-D-GLUTAMATE--2,6-DIAMINOPIMELATE LIGASE MURE HOMOLOG, CHLOROPLASTIC"/>
    <property type="match status" value="1"/>
</dbReference>
<dbReference type="RefSeq" id="WP_093308172.1">
    <property type="nucleotide sequence ID" value="NZ_FNYH01000001.1"/>
</dbReference>
<feature type="binding site" evidence="7">
    <location>
        <position position="43"/>
    </location>
    <ligand>
        <name>UDP-N-acetyl-alpha-D-muramoyl-L-alanyl-D-glutamate</name>
        <dbReference type="ChEBI" id="CHEBI:83900"/>
    </ligand>
</feature>
<dbReference type="NCBIfam" id="TIGR01085">
    <property type="entry name" value="murE"/>
    <property type="match status" value="1"/>
</dbReference>
<feature type="domain" description="Mur ligase central" evidence="11">
    <location>
        <begin position="128"/>
        <end position="335"/>
    </location>
</feature>
<keyword evidence="7 12" id="KW-0436">Ligase</keyword>
<evidence type="ECO:0000313" key="12">
    <source>
        <dbReference type="EMBL" id="SEI40136.1"/>
    </source>
</evidence>
<dbReference type="GO" id="GO:0005524">
    <property type="term" value="F:ATP binding"/>
    <property type="evidence" value="ECO:0007669"/>
    <property type="project" value="UniProtKB-UniRule"/>
</dbReference>
<dbReference type="Gene3D" id="3.40.1190.10">
    <property type="entry name" value="Mur-like, catalytic domain"/>
    <property type="match status" value="1"/>
</dbReference>
<dbReference type="InterPro" id="IPR013221">
    <property type="entry name" value="Mur_ligase_cen"/>
</dbReference>
<keyword evidence="7" id="KW-0547">Nucleotide-binding</keyword>
<feature type="domain" description="Mur ligase C-terminal" evidence="10">
    <location>
        <begin position="358"/>
        <end position="489"/>
    </location>
</feature>
<evidence type="ECO:0000256" key="1">
    <source>
        <dbReference type="ARBA" id="ARBA00005898"/>
    </source>
</evidence>
<dbReference type="Pfam" id="PF08245">
    <property type="entry name" value="Mur_ligase_M"/>
    <property type="match status" value="1"/>
</dbReference>
<keyword evidence="5 7" id="KW-0131">Cell cycle</keyword>
<dbReference type="InterPro" id="IPR036615">
    <property type="entry name" value="Mur_ligase_C_dom_sf"/>
</dbReference>
<dbReference type="Pfam" id="PF02875">
    <property type="entry name" value="Mur_ligase_C"/>
    <property type="match status" value="1"/>
</dbReference>
<feature type="binding site" evidence="7">
    <location>
        <position position="491"/>
    </location>
    <ligand>
        <name>meso-2,6-diaminopimelate</name>
        <dbReference type="ChEBI" id="CHEBI:57791"/>
    </ligand>
</feature>
<keyword evidence="2 7" id="KW-0132">Cell division</keyword>
<keyword evidence="6 7" id="KW-0961">Cell wall biogenesis/degradation</keyword>
<keyword evidence="4 7" id="KW-0573">Peptidoglycan synthesis</keyword>
<feature type="binding site" evidence="7">
    <location>
        <begin position="172"/>
        <end position="173"/>
    </location>
    <ligand>
        <name>UDP-N-acetyl-alpha-D-muramoyl-L-alanyl-D-glutamate</name>
        <dbReference type="ChEBI" id="CHEBI:83900"/>
    </ligand>
</feature>
<dbReference type="InterPro" id="IPR005761">
    <property type="entry name" value="UDP-N-AcMur-Glu-dNH2Pim_ligase"/>
</dbReference>
<dbReference type="InterPro" id="IPR036565">
    <property type="entry name" value="Mur-like_cat_sf"/>
</dbReference>
<evidence type="ECO:0000259" key="10">
    <source>
        <dbReference type="Pfam" id="PF02875"/>
    </source>
</evidence>
<comment type="subcellular location">
    <subcellularLocation>
        <location evidence="7 8">Cytoplasm</location>
    </subcellularLocation>
</comment>
<dbReference type="GO" id="GO:0051301">
    <property type="term" value="P:cell division"/>
    <property type="evidence" value="ECO:0007669"/>
    <property type="project" value="UniProtKB-KW"/>
</dbReference>
<dbReference type="SUPFAM" id="SSF63418">
    <property type="entry name" value="MurE/MurF N-terminal domain"/>
    <property type="match status" value="1"/>
</dbReference>
<dbReference type="InterPro" id="IPR004101">
    <property type="entry name" value="Mur_ligase_C"/>
</dbReference>
<feature type="domain" description="Mur ligase N-terminal catalytic" evidence="9">
    <location>
        <begin position="38"/>
        <end position="85"/>
    </location>
</feature>
<reference evidence="13" key="1">
    <citation type="submission" date="2016-10" db="EMBL/GenBank/DDBJ databases">
        <authorList>
            <person name="Varghese N."/>
            <person name="Submissions S."/>
        </authorList>
    </citation>
    <scope>NUCLEOTIDE SEQUENCE [LARGE SCALE GENOMIC DNA]</scope>
    <source>
        <strain evidence="13">DSM 7165</strain>
    </source>
</reference>
<feature type="binding site" evidence="7">
    <location>
        <position position="411"/>
    </location>
    <ligand>
        <name>meso-2,6-diaminopimelate</name>
        <dbReference type="ChEBI" id="CHEBI:57791"/>
    </ligand>
</feature>
<comment type="catalytic activity">
    <reaction evidence="7">
        <text>UDP-N-acetyl-alpha-D-muramoyl-L-alanyl-D-glutamate + meso-2,6-diaminopimelate + ATP = UDP-N-acetyl-alpha-D-muramoyl-L-alanyl-gamma-D-glutamyl-meso-2,6-diaminopimelate + ADP + phosphate + H(+)</text>
        <dbReference type="Rhea" id="RHEA:23676"/>
        <dbReference type="ChEBI" id="CHEBI:15378"/>
        <dbReference type="ChEBI" id="CHEBI:30616"/>
        <dbReference type="ChEBI" id="CHEBI:43474"/>
        <dbReference type="ChEBI" id="CHEBI:57791"/>
        <dbReference type="ChEBI" id="CHEBI:83900"/>
        <dbReference type="ChEBI" id="CHEBI:83905"/>
        <dbReference type="ChEBI" id="CHEBI:456216"/>
        <dbReference type="EC" id="6.3.2.13"/>
    </reaction>
</comment>
<dbReference type="HAMAP" id="MF_00208">
    <property type="entry name" value="MurE"/>
    <property type="match status" value="1"/>
</dbReference>
<evidence type="ECO:0000256" key="3">
    <source>
        <dbReference type="ARBA" id="ARBA00022960"/>
    </source>
</evidence>
<dbReference type="OrthoDB" id="9800958at2"/>
<evidence type="ECO:0000259" key="11">
    <source>
        <dbReference type="Pfam" id="PF08245"/>
    </source>
</evidence>
<proteinExistence type="inferred from homology"/>
<feature type="binding site" evidence="7">
    <location>
        <position position="45"/>
    </location>
    <ligand>
        <name>UDP-N-acetyl-alpha-D-muramoyl-L-alanyl-D-glutamate</name>
        <dbReference type="ChEBI" id="CHEBI:83900"/>
    </ligand>
</feature>
<dbReference type="AlphaFoldDB" id="A0A1H6QE26"/>
<keyword evidence="13" id="KW-1185">Reference proteome</keyword>
<feature type="short sequence motif" description="Meso-diaminopimelate recognition motif" evidence="7">
    <location>
        <begin position="435"/>
        <end position="438"/>
    </location>
</feature>
<keyword evidence="7" id="KW-0460">Magnesium</keyword>
<accession>A0A1H6QE26</accession>
<sequence length="522" mass="57690">MSRLDLHPMCTLANLLAAWQELGLTETKLHISQPEQGISHLSLDTRTLQDGGAFIALQGHHLDGHDFIAQSVQQGAALILCENLSFVTSAHAKSINYLCHPQLRHYLGPWISQLLQHPSQKLTECVGITGTNGKSSISHFLAQAWHALGYKAYVCGTLGQGEPHTLTPNSHTTPDALQVQAFFAHCQQQQVSHVAMEVSSHALDQARVAGVAFTSALFTNLSRDHLDYHLSMQAYAQAKARLFAYPSLRHRIFNLADVQGYQLWQTYQAKEKRSQKSTWGYSLEVHPQADICAQAIGYTTQGLQAQVLYQGQSYPLHLKLFGRFNLENALACLCVLLAEGTSIECALQALTQIQGVHGRMQALTALPAQAPQVLIDYAHTPDALQQALKAVRLHAPACARIWCIFGCGGDRDKGKRPLMLQAAQNFADQVVVTDDNPRFEDPQAIIADILAQQAQCQPVPLVIHERAQALAYVLDQADPQDWVLVAGKGHETYQEISGVRYPYDDAQQIYAYYQQVAIHKSL</sequence>
<feature type="binding site" evidence="7">
    <location>
        <position position="207"/>
    </location>
    <ligand>
        <name>UDP-N-acetyl-alpha-D-muramoyl-L-alanyl-D-glutamate</name>
        <dbReference type="ChEBI" id="CHEBI:83900"/>
    </ligand>
</feature>
<gene>
    <name evidence="7" type="primary">murE</name>
    <name evidence="12" type="ORF">SAMN05421831_101295</name>
</gene>
<dbReference type="GO" id="GO:0005737">
    <property type="term" value="C:cytoplasm"/>
    <property type="evidence" value="ECO:0007669"/>
    <property type="project" value="UniProtKB-SubCell"/>
</dbReference>
<keyword evidence="7" id="KW-0963">Cytoplasm</keyword>
<dbReference type="EC" id="6.3.2.13" evidence="7"/>
<evidence type="ECO:0000259" key="9">
    <source>
        <dbReference type="Pfam" id="PF01225"/>
    </source>
</evidence>
<evidence type="ECO:0000256" key="6">
    <source>
        <dbReference type="ARBA" id="ARBA00023316"/>
    </source>
</evidence>
<evidence type="ECO:0000256" key="4">
    <source>
        <dbReference type="ARBA" id="ARBA00022984"/>
    </source>
</evidence>
<evidence type="ECO:0000256" key="8">
    <source>
        <dbReference type="RuleBase" id="RU004135"/>
    </source>
</evidence>
<dbReference type="Gene3D" id="3.40.1390.10">
    <property type="entry name" value="MurE/MurF, N-terminal domain"/>
    <property type="match status" value="1"/>
</dbReference>
<feature type="modified residue" description="N6-carboxylysine" evidence="7">
    <location>
        <position position="239"/>
    </location>
</feature>
<comment type="pathway">
    <text evidence="7 8">Cell wall biogenesis; peptidoglycan biosynthesis.</text>
</comment>
<name>A0A1H6QE26_9GAMM</name>
<protein>
    <recommendedName>
        <fullName evidence="7">UDP-N-acetylmuramoyl-L-alanyl-D-glutamate--2,6-diaminopimelate ligase</fullName>
        <ecNumber evidence="7">6.3.2.13</ecNumber>
    </recommendedName>
    <alternativeName>
        <fullName evidence="7">Meso-A2pm-adding enzyme</fullName>
    </alternativeName>
    <alternativeName>
        <fullName evidence="7">Meso-diaminopimelate-adding enzyme</fullName>
    </alternativeName>
    <alternativeName>
        <fullName evidence="7">UDP-MurNAc-L-Ala-D-Glu:meso-diaminopimelate ligase</fullName>
    </alternativeName>
    <alternativeName>
        <fullName evidence="7">UDP-MurNAc-tripeptide synthetase</fullName>
    </alternativeName>
    <alternativeName>
        <fullName evidence="7">UDP-N-acetylmuramyl-tripeptide synthetase</fullName>
    </alternativeName>
</protein>
<organism evidence="12 13">
    <name type="scientific">Allopseudospirillum japonicum</name>
    <dbReference type="NCBI Taxonomy" id="64971"/>
    <lineage>
        <taxon>Bacteria</taxon>
        <taxon>Pseudomonadati</taxon>
        <taxon>Pseudomonadota</taxon>
        <taxon>Gammaproteobacteria</taxon>
        <taxon>Oceanospirillales</taxon>
        <taxon>Oceanospirillaceae</taxon>
        <taxon>Allopseudospirillum</taxon>
    </lineage>
</organism>
<dbReference type="GO" id="GO:0008360">
    <property type="term" value="P:regulation of cell shape"/>
    <property type="evidence" value="ECO:0007669"/>
    <property type="project" value="UniProtKB-KW"/>
</dbReference>
<dbReference type="SUPFAM" id="SSF53623">
    <property type="entry name" value="MurD-like peptide ligases, catalytic domain"/>
    <property type="match status" value="1"/>
</dbReference>
<comment type="caution">
    <text evidence="7">Lacks conserved residue(s) required for the propagation of feature annotation.</text>
</comment>
<dbReference type="UniPathway" id="UPA00219"/>
<comment type="similarity">
    <text evidence="1 7">Belongs to the MurCDEF family. MurE subfamily.</text>
</comment>
<dbReference type="GO" id="GO:0071555">
    <property type="term" value="P:cell wall organization"/>
    <property type="evidence" value="ECO:0007669"/>
    <property type="project" value="UniProtKB-KW"/>
</dbReference>
<comment type="PTM">
    <text evidence="7">Carboxylation is probably crucial for Mg(2+) binding and, consequently, for the gamma-phosphate positioning of ATP.</text>
</comment>
<keyword evidence="3 7" id="KW-0133">Cell shape</keyword>
<feature type="binding site" evidence="7">
    <location>
        <position position="487"/>
    </location>
    <ligand>
        <name>meso-2,6-diaminopimelate</name>
        <dbReference type="ChEBI" id="CHEBI:57791"/>
    </ligand>
</feature>
<keyword evidence="7" id="KW-0067">ATP-binding</keyword>
<dbReference type="InterPro" id="IPR000713">
    <property type="entry name" value="Mur_ligase_N"/>
</dbReference>
<dbReference type="SUPFAM" id="SSF53244">
    <property type="entry name" value="MurD-like peptide ligases, peptide-binding domain"/>
    <property type="match status" value="1"/>
</dbReference>
<dbReference type="GO" id="GO:0009252">
    <property type="term" value="P:peptidoglycan biosynthetic process"/>
    <property type="evidence" value="ECO:0007669"/>
    <property type="project" value="UniProtKB-UniRule"/>
</dbReference>
<dbReference type="EMBL" id="FNYH01000001">
    <property type="protein sequence ID" value="SEI40136.1"/>
    <property type="molecule type" value="Genomic_DNA"/>
</dbReference>
<dbReference type="PANTHER" id="PTHR23135">
    <property type="entry name" value="MUR LIGASE FAMILY MEMBER"/>
    <property type="match status" value="1"/>
</dbReference>